<keyword evidence="3" id="KW-0285">Flavoprotein</keyword>
<evidence type="ECO:0000313" key="5">
    <source>
        <dbReference type="EMBL" id="VVO67310.1"/>
    </source>
</evidence>
<dbReference type="SUPFAM" id="SSF52467">
    <property type="entry name" value="DHS-like NAD/FAD-binding domain"/>
    <property type="match status" value="1"/>
</dbReference>
<comment type="cofactor">
    <cofactor evidence="3">
        <name>FAD</name>
        <dbReference type="ChEBI" id="CHEBI:57692"/>
    </cofactor>
    <text evidence="3">Binds 1 FAD per dimer.</text>
</comment>
<dbReference type="PIRSF" id="PIRSF000089">
    <property type="entry name" value="Electra_flavoP_a"/>
    <property type="match status" value="1"/>
</dbReference>
<dbReference type="Gene3D" id="3.40.50.1220">
    <property type="entry name" value="TPP-binding domain"/>
    <property type="match status" value="1"/>
</dbReference>
<feature type="binding site" evidence="3">
    <location>
        <position position="285"/>
    </location>
    <ligand>
        <name>FAD</name>
        <dbReference type="ChEBI" id="CHEBI:57692"/>
    </ligand>
</feature>
<dbReference type="EMBL" id="CABVII010000004">
    <property type="protein sequence ID" value="VVO67310.1"/>
    <property type="molecule type" value="Genomic_DNA"/>
</dbReference>
<accession>A0A5E7HTG8</accession>
<name>A0A5E7HTG8_PSEFL</name>
<gene>
    <name evidence="5" type="primary">etfA_2</name>
    <name evidence="5" type="ORF">PS862_01141</name>
</gene>
<keyword evidence="2" id="KW-0249">Electron transport</keyword>
<dbReference type="InterPro" id="IPR029035">
    <property type="entry name" value="DHS-like_NAD/FAD-binding_dom"/>
</dbReference>
<evidence type="ECO:0000259" key="4">
    <source>
        <dbReference type="SMART" id="SM00893"/>
    </source>
</evidence>
<dbReference type="InterPro" id="IPR014730">
    <property type="entry name" value="ETF_a/b_N"/>
</dbReference>
<feature type="binding site" evidence="3">
    <location>
        <begin position="264"/>
        <end position="271"/>
    </location>
    <ligand>
        <name>FAD</name>
        <dbReference type="ChEBI" id="CHEBI:57692"/>
    </ligand>
</feature>
<dbReference type="Pfam" id="PF00766">
    <property type="entry name" value="ETF_alpha"/>
    <property type="match status" value="1"/>
</dbReference>
<feature type="binding site" evidence="3">
    <location>
        <begin position="247"/>
        <end position="251"/>
    </location>
    <ligand>
        <name>FAD</name>
        <dbReference type="ChEBI" id="CHEBI:57692"/>
    </ligand>
</feature>
<dbReference type="GO" id="GO:0050660">
    <property type="term" value="F:flavin adenine dinucleotide binding"/>
    <property type="evidence" value="ECO:0007669"/>
    <property type="project" value="InterPro"/>
</dbReference>
<keyword evidence="2" id="KW-0813">Transport</keyword>
<dbReference type="GO" id="GO:0009055">
    <property type="term" value="F:electron transfer activity"/>
    <property type="evidence" value="ECO:0007669"/>
    <property type="project" value="InterPro"/>
</dbReference>
<comment type="similarity">
    <text evidence="1">Belongs to the ETF alpha-subunit/FixB family.</text>
</comment>
<dbReference type="GO" id="GO:0033539">
    <property type="term" value="P:fatty acid beta-oxidation using acyl-CoA dehydrogenase"/>
    <property type="evidence" value="ECO:0007669"/>
    <property type="project" value="TreeGrafter"/>
</dbReference>
<dbReference type="InterPro" id="IPR014731">
    <property type="entry name" value="ETF_asu_C"/>
</dbReference>
<dbReference type="SMART" id="SM00893">
    <property type="entry name" value="ETF"/>
    <property type="match status" value="1"/>
</dbReference>
<reference evidence="5 6" key="1">
    <citation type="submission" date="2019-09" db="EMBL/GenBank/DDBJ databases">
        <authorList>
            <person name="Chandra G."/>
            <person name="Truman W A."/>
        </authorList>
    </citation>
    <scope>NUCLEOTIDE SEQUENCE [LARGE SCALE GENOMIC DNA]</scope>
    <source>
        <strain evidence="5">PS862</strain>
    </source>
</reference>
<evidence type="ECO:0000256" key="3">
    <source>
        <dbReference type="PIRSR" id="PIRSR000089-1"/>
    </source>
</evidence>
<dbReference type="OrthoDB" id="9770286at2"/>
<dbReference type="Pfam" id="PF01012">
    <property type="entry name" value="ETF"/>
    <property type="match status" value="1"/>
</dbReference>
<dbReference type="Gene3D" id="3.40.50.620">
    <property type="entry name" value="HUPs"/>
    <property type="match status" value="1"/>
</dbReference>
<feature type="domain" description="Electron transfer flavoprotein alpha/beta-subunit N-terminal" evidence="4">
    <location>
        <begin position="4"/>
        <end position="193"/>
    </location>
</feature>
<dbReference type="Proteomes" id="UP000385207">
    <property type="component" value="Unassembled WGS sequence"/>
</dbReference>
<proteinExistence type="inferred from homology"/>
<dbReference type="SUPFAM" id="SSF52402">
    <property type="entry name" value="Adenine nucleotide alpha hydrolases-like"/>
    <property type="match status" value="1"/>
</dbReference>
<feature type="binding site" evidence="3">
    <location>
        <begin position="233"/>
        <end position="234"/>
    </location>
    <ligand>
        <name>FAD</name>
        <dbReference type="ChEBI" id="CHEBI:57692"/>
    </ligand>
</feature>
<evidence type="ECO:0000256" key="2">
    <source>
        <dbReference type="ARBA" id="ARBA00022982"/>
    </source>
</evidence>
<dbReference type="RefSeq" id="WP_150783436.1">
    <property type="nucleotide sequence ID" value="NZ_CABVII010000004.1"/>
</dbReference>
<evidence type="ECO:0000256" key="1">
    <source>
        <dbReference type="ARBA" id="ARBA00005817"/>
    </source>
</evidence>
<organism evidence="5 6">
    <name type="scientific">Pseudomonas fluorescens</name>
    <dbReference type="NCBI Taxonomy" id="294"/>
    <lineage>
        <taxon>Bacteria</taxon>
        <taxon>Pseudomonadati</taxon>
        <taxon>Pseudomonadota</taxon>
        <taxon>Gammaproteobacteria</taxon>
        <taxon>Pseudomonadales</taxon>
        <taxon>Pseudomonadaceae</taxon>
        <taxon>Pseudomonas</taxon>
    </lineage>
</organism>
<dbReference type="InterPro" id="IPR001308">
    <property type="entry name" value="ETF_a/FixB"/>
</dbReference>
<keyword evidence="3" id="KW-0274">FAD</keyword>
<dbReference type="AlphaFoldDB" id="A0A5E7HTG8"/>
<protein>
    <submittedName>
        <fullName evidence="5">Electron transfer flavoprotein subunit alpha</fullName>
    </submittedName>
</protein>
<dbReference type="InterPro" id="IPR014729">
    <property type="entry name" value="Rossmann-like_a/b/a_fold"/>
</dbReference>
<sequence>MNSIVVFGEVQNGLLNQASAEAVTAALSVRESGTEIVGALIGSSIPVGVFSTAGIDRLLIADDAQVTEYTCEAFVSAAAEIAKKAGAELIIIPHTSNALEWAPRLAARLNAALVTNCTSLERESGALLATKPVAGGAVQAQYAISSELKVVTLSAGAFVPAEKGAAAPVEQVSLGIINNPVEVLETISEVAGDGPSLRNAKVVVSGGIGIGNAENWKIIEDSAKSLNAAVGATRAAVEMGWVPTTKQVGFSGLKVAADLYVAAGISGAIHHLAGIGRVKNVVAINSDGEANIFSVANYGVVGDAKAVLPAFVARVQELRSK</sequence>
<dbReference type="PANTHER" id="PTHR43153:SF1">
    <property type="entry name" value="ELECTRON TRANSFER FLAVOPROTEIN SUBUNIT ALPHA, MITOCHONDRIAL"/>
    <property type="match status" value="1"/>
</dbReference>
<dbReference type="PANTHER" id="PTHR43153">
    <property type="entry name" value="ELECTRON TRANSFER FLAVOPROTEIN ALPHA"/>
    <property type="match status" value="1"/>
</dbReference>
<evidence type="ECO:0000313" key="6">
    <source>
        <dbReference type="Proteomes" id="UP000385207"/>
    </source>
</evidence>